<dbReference type="Proteomes" id="UP000005239">
    <property type="component" value="Unassembled WGS sequence"/>
</dbReference>
<gene>
    <name evidence="2" type="primary">WBGene00272721</name>
</gene>
<organism evidence="2 3">
    <name type="scientific">Pristionchus pacificus</name>
    <name type="common">Parasitic nematode worm</name>
    <dbReference type="NCBI Taxonomy" id="54126"/>
    <lineage>
        <taxon>Eukaryota</taxon>
        <taxon>Metazoa</taxon>
        <taxon>Ecdysozoa</taxon>
        <taxon>Nematoda</taxon>
        <taxon>Chromadorea</taxon>
        <taxon>Rhabditida</taxon>
        <taxon>Rhabditina</taxon>
        <taxon>Diplogasteromorpha</taxon>
        <taxon>Diplogasteroidea</taxon>
        <taxon>Neodiplogasteridae</taxon>
        <taxon>Pristionchus</taxon>
    </lineage>
</organism>
<keyword evidence="3" id="KW-1185">Reference proteome</keyword>
<accession>A0A2A6D257</accession>
<protein>
    <submittedName>
        <fullName evidence="2">Uncharacterized protein</fullName>
    </submittedName>
</protein>
<reference evidence="3" key="1">
    <citation type="journal article" date="2008" name="Nat. Genet.">
        <title>The Pristionchus pacificus genome provides a unique perspective on nematode lifestyle and parasitism.</title>
        <authorList>
            <person name="Dieterich C."/>
            <person name="Clifton S.W."/>
            <person name="Schuster L.N."/>
            <person name="Chinwalla A."/>
            <person name="Delehaunty K."/>
            <person name="Dinkelacker I."/>
            <person name="Fulton L."/>
            <person name="Fulton R."/>
            <person name="Godfrey J."/>
            <person name="Minx P."/>
            <person name="Mitreva M."/>
            <person name="Roeseler W."/>
            <person name="Tian H."/>
            <person name="Witte H."/>
            <person name="Yang S.P."/>
            <person name="Wilson R.K."/>
            <person name="Sommer R.J."/>
        </authorList>
    </citation>
    <scope>NUCLEOTIDE SEQUENCE [LARGE SCALE GENOMIC DNA]</scope>
    <source>
        <strain evidence="3">PS312</strain>
    </source>
</reference>
<evidence type="ECO:0000313" key="3">
    <source>
        <dbReference type="Proteomes" id="UP000005239"/>
    </source>
</evidence>
<name>A0A2A6D257_PRIPA</name>
<accession>A0A8R1UK89</accession>
<dbReference type="AlphaFoldDB" id="A0A2A6D257"/>
<feature type="compositionally biased region" description="Basic and acidic residues" evidence="1">
    <location>
        <begin position="188"/>
        <end position="201"/>
    </location>
</feature>
<evidence type="ECO:0000313" key="2">
    <source>
        <dbReference type="EnsemblMetazoa" id="PPA34352.1"/>
    </source>
</evidence>
<evidence type="ECO:0000256" key="1">
    <source>
        <dbReference type="SAM" id="MobiDB-lite"/>
    </source>
</evidence>
<proteinExistence type="predicted"/>
<reference evidence="2" key="2">
    <citation type="submission" date="2022-06" db="UniProtKB">
        <authorList>
            <consortium name="EnsemblMetazoa"/>
        </authorList>
    </citation>
    <scope>IDENTIFICATION</scope>
    <source>
        <strain evidence="2">PS312</strain>
    </source>
</reference>
<dbReference type="EnsemblMetazoa" id="PPA34352.1">
    <property type="protein sequence ID" value="PPA34352.1"/>
    <property type="gene ID" value="WBGene00272721"/>
</dbReference>
<feature type="region of interest" description="Disordered" evidence="1">
    <location>
        <begin position="180"/>
        <end position="249"/>
    </location>
</feature>
<sequence>MTPPSPSFSFGNSDTERTTSCWHSPRLLLRFPDENEEAAWPEEEMICADSVESSSHMISMSESSPALIEGVHTPYADGEYEYEYFLSHYIEGEKISRKRSIEALKNMNAMELYVAQDLRDHPTRRIGAVENYLWWDEIRLDIHSVRFRVLKEDLDNEYRAPLPVFSLSQFEAPEAFKTPVRTPAADGADDHESCDREEGRVASRSNVGYHTPRADPDSQPGRELSETPKKRASYLRRSGNFNETLEKVD</sequence>